<name>A0ABV4P2Y8_9GAMM</name>
<accession>A0ABV4P2Y8</accession>
<evidence type="ECO:0000313" key="3">
    <source>
        <dbReference type="Proteomes" id="UP001569428"/>
    </source>
</evidence>
<dbReference type="EMBL" id="JBGMEK010000039">
    <property type="protein sequence ID" value="MFA0812359.1"/>
    <property type="molecule type" value="Genomic_DNA"/>
</dbReference>
<protein>
    <recommendedName>
        <fullName evidence="4">Curli production assembly/transport component CsgG</fullName>
    </recommendedName>
</protein>
<keyword evidence="1" id="KW-0732">Signal</keyword>
<proteinExistence type="predicted"/>
<dbReference type="Proteomes" id="UP001569428">
    <property type="component" value="Unassembled WGS sequence"/>
</dbReference>
<evidence type="ECO:0008006" key="4">
    <source>
        <dbReference type="Google" id="ProtNLM"/>
    </source>
</evidence>
<organism evidence="2 3">
    <name type="scientific">Microbulbifer epialgicus</name>
    <dbReference type="NCBI Taxonomy" id="393907"/>
    <lineage>
        <taxon>Bacteria</taxon>
        <taxon>Pseudomonadati</taxon>
        <taxon>Pseudomonadota</taxon>
        <taxon>Gammaproteobacteria</taxon>
        <taxon>Cellvibrionales</taxon>
        <taxon>Microbulbiferaceae</taxon>
        <taxon>Microbulbifer</taxon>
    </lineage>
</organism>
<reference evidence="2 3" key="1">
    <citation type="submission" date="2024-08" db="EMBL/GenBank/DDBJ databases">
        <authorList>
            <person name="Ishaq N."/>
        </authorList>
    </citation>
    <scope>NUCLEOTIDE SEQUENCE [LARGE SCALE GENOMIC DNA]</scope>
    <source>
        <strain evidence="2 3">DSM 18651</strain>
    </source>
</reference>
<gene>
    <name evidence="2" type="ORF">ACCI49_15705</name>
</gene>
<dbReference type="RefSeq" id="WP_371840024.1">
    <property type="nucleotide sequence ID" value="NZ_JBGMEK010000039.1"/>
</dbReference>
<feature type="signal peptide" evidence="1">
    <location>
        <begin position="1"/>
        <end position="21"/>
    </location>
</feature>
<evidence type="ECO:0000313" key="2">
    <source>
        <dbReference type="EMBL" id="MFA0812359.1"/>
    </source>
</evidence>
<evidence type="ECO:0000256" key="1">
    <source>
        <dbReference type="SAM" id="SignalP"/>
    </source>
</evidence>
<feature type="chain" id="PRO_5045611783" description="Curli production assembly/transport component CsgG" evidence="1">
    <location>
        <begin position="22"/>
        <end position="298"/>
    </location>
</feature>
<comment type="caution">
    <text evidence="2">The sequence shown here is derived from an EMBL/GenBank/DDBJ whole genome shotgun (WGS) entry which is preliminary data.</text>
</comment>
<keyword evidence="3" id="KW-1185">Reference proteome</keyword>
<sequence>MRFHAKVGLLFLLLFAAPTFADSSRESLEALFAATYDLNAEIDSGWVLSRERDLASWKRMKAVRQAIATGEDLSFLEKYGLEKRGPSSYEVNLREHPEWMTSINLLGHLSYSRLLEKNQTELYQLGVSVAEVQKLGRYVLAYGVAEMRIQAKLDFLQNEGNSYVSRFLQGGEDFTDIYIELTHEINLAKHIVETDWAIDLFNLFDKEGQEILLTYSLSRVSSGVGMGKGTYNQDQEVDAFVGYFLSGELSASVRESLLRRKERRKAENAKVNMEFKPPVDKAINECRCPPKQCSYKNS</sequence>